<dbReference type="Proteomes" id="UP000242515">
    <property type="component" value="Unassembled WGS sequence"/>
</dbReference>
<proteinExistence type="predicted"/>
<dbReference type="STRING" id="988801.SAMN05216522_10127"/>
<reference evidence="2" key="1">
    <citation type="submission" date="2016-10" db="EMBL/GenBank/DDBJ databases">
        <authorList>
            <person name="Varghese N."/>
            <person name="Submissions S."/>
        </authorList>
    </citation>
    <scope>NUCLEOTIDE SEQUENCE [LARGE SCALE GENOMIC DNA]</scope>
    <source>
        <strain evidence="2">8N4</strain>
    </source>
</reference>
<keyword evidence="2" id="KW-1185">Reference proteome</keyword>
<dbReference type="OrthoDB" id="6626543at2"/>
<protein>
    <submittedName>
        <fullName evidence="1">Uncharacterized protein</fullName>
    </submittedName>
</protein>
<evidence type="ECO:0000313" key="1">
    <source>
        <dbReference type="EMBL" id="SEQ05232.1"/>
    </source>
</evidence>
<dbReference type="EMBL" id="FOGC01000001">
    <property type="protein sequence ID" value="SEQ05232.1"/>
    <property type="molecule type" value="Genomic_DNA"/>
</dbReference>
<accession>A0A1H9CVI7</accession>
<gene>
    <name evidence="1" type="ORF">SAMN05216522_10127</name>
</gene>
<organism evidence="1 2">
    <name type="scientific">Rosenbergiella nectarea</name>
    <dbReference type="NCBI Taxonomy" id="988801"/>
    <lineage>
        <taxon>Bacteria</taxon>
        <taxon>Pseudomonadati</taxon>
        <taxon>Pseudomonadota</taxon>
        <taxon>Gammaproteobacteria</taxon>
        <taxon>Enterobacterales</taxon>
        <taxon>Erwiniaceae</taxon>
        <taxon>Rosenbergiella</taxon>
    </lineage>
</organism>
<name>A0A1H9CVI7_9GAMM</name>
<dbReference type="AlphaFoldDB" id="A0A1H9CVI7"/>
<evidence type="ECO:0000313" key="2">
    <source>
        <dbReference type="Proteomes" id="UP000242515"/>
    </source>
</evidence>
<sequence length="63" mass="7227">MDKLTALDISDEFRSLSVLLCAVKEMDYRKEDESTVALEIIDAVLLRCRNLHQKLECQGVSRD</sequence>
<dbReference type="RefSeq" id="WP_092671010.1">
    <property type="nucleotide sequence ID" value="NZ_FOGC01000001.1"/>
</dbReference>